<protein>
    <submittedName>
        <fullName evidence="3">Polysaccharide deacetylase</fullName>
    </submittedName>
</protein>
<organism evidence="3 4">
    <name type="scientific">Pseudonocardia dioxanivorans (strain ATCC 55486 / DSM 44775 / JCM 13855 / CB1190)</name>
    <dbReference type="NCBI Taxonomy" id="675635"/>
    <lineage>
        <taxon>Bacteria</taxon>
        <taxon>Bacillati</taxon>
        <taxon>Actinomycetota</taxon>
        <taxon>Actinomycetes</taxon>
        <taxon>Pseudonocardiales</taxon>
        <taxon>Pseudonocardiaceae</taxon>
        <taxon>Pseudonocardia</taxon>
    </lineage>
</organism>
<evidence type="ECO:0000259" key="2">
    <source>
        <dbReference type="PROSITE" id="PS51677"/>
    </source>
</evidence>
<dbReference type="CDD" id="cd10959">
    <property type="entry name" value="CE4_NodB_like_3"/>
    <property type="match status" value="1"/>
</dbReference>
<dbReference type="PANTHER" id="PTHR10587:SF137">
    <property type="entry name" value="4-DEOXY-4-FORMAMIDO-L-ARABINOSE-PHOSPHOUNDECAPRENOL DEFORMYLASE ARND-RELATED"/>
    <property type="match status" value="1"/>
</dbReference>
<dbReference type="Gene3D" id="3.20.20.370">
    <property type="entry name" value="Glycoside hydrolase/deacetylase"/>
    <property type="match status" value="1"/>
</dbReference>
<evidence type="ECO:0000256" key="1">
    <source>
        <dbReference type="SAM" id="SignalP"/>
    </source>
</evidence>
<accession>F4CJY3</accession>
<dbReference type="SUPFAM" id="SSF88713">
    <property type="entry name" value="Glycoside hydrolase/deacetylase"/>
    <property type="match status" value="1"/>
</dbReference>
<dbReference type="PROSITE" id="PS51677">
    <property type="entry name" value="NODB"/>
    <property type="match status" value="1"/>
</dbReference>
<dbReference type="GO" id="GO:0005975">
    <property type="term" value="P:carbohydrate metabolic process"/>
    <property type="evidence" value="ECO:0007669"/>
    <property type="project" value="InterPro"/>
</dbReference>
<dbReference type="eggNOG" id="COG0726">
    <property type="taxonomic scope" value="Bacteria"/>
</dbReference>
<dbReference type="Proteomes" id="UP000007809">
    <property type="component" value="Chromosome"/>
</dbReference>
<sequence length="244" mass="25979">MSHRTAAIGLAAAPLAATAAWASPAMTRSRLLRTVGFPRLAGRGDRGHVALTFDDGPHPKGTPAVLEALARLDVTATFFFLSAQVRRFPEVAAAVRDAGHELAVHGDLHRNHLFRSPAAVRRDIRSAVEIIGAVGGEPPRWFRPPYGVLTTSSLSGAHDVGLTPVLWTAWGRDWTSGISARRVADTVARQLRPGGTILLHDSDVTAEASGTWRGTVGALDLIASEVEALGCRLGTLGRHFRPDT</sequence>
<feature type="chain" id="PRO_5003306587" evidence="1">
    <location>
        <begin position="23"/>
        <end position="244"/>
    </location>
</feature>
<dbReference type="EMBL" id="CP002593">
    <property type="protein sequence ID" value="AEA27008.1"/>
    <property type="molecule type" value="Genomic_DNA"/>
</dbReference>
<dbReference type="KEGG" id="pdx:Psed_4864"/>
<dbReference type="HOGENOM" id="CLU_021264_0_0_11"/>
<gene>
    <name evidence="3" type="ordered locus">Psed_4864</name>
</gene>
<feature type="signal peptide" evidence="1">
    <location>
        <begin position="1"/>
        <end position="22"/>
    </location>
</feature>
<feature type="domain" description="NodB homology" evidence="2">
    <location>
        <begin position="47"/>
        <end position="234"/>
    </location>
</feature>
<dbReference type="PANTHER" id="PTHR10587">
    <property type="entry name" value="GLYCOSYL TRANSFERASE-RELATED"/>
    <property type="match status" value="1"/>
</dbReference>
<name>F4CJY3_PSEUX</name>
<reference evidence="3 4" key="1">
    <citation type="journal article" date="2011" name="J. Bacteriol.">
        <title>Genome sequence of the 1,4-dioxane-degrading Pseudonocardia dioxanivorans strain CB1190.</title>
        <authorList>
            <person name="Sales C.M."/>
            <person name="Mahendra S."/>
            <person name="Grostern A."/>
            <person name="Parales R.E."/>
            <person name="Goodwin L.A."/>
            <person name="Woyke T."/>
            <person name="Nolan M."/>
            <person name="Lapidus A."/>
            <person name="Chertkov O."/>
            <person name="Ovchinnikova G."/>
            <person name="Sczyrba A."/>
            <person name="Alvarez-Cohen L."/>
        </authorList>
    </citation>
    <scope>NUCLEOTIDE SEQUENCE [LARGE SCALE GENOMIC DNA]</scope>
    <source>
        <strain evidence="4">ATCC 55486 / DSM 44775 / JCM 13855 / CB1190</strain>
    </source>
</reference>
<dbReference type="Pfam" id="PF01522">
    <property type="entry name" value="Polysacc_deac_1"/>
    <property type="match status" value="1"/>
</dbReference>
<evidence type="ECO:0000313" key="3">
    <source>
        <dbReference type="EMBL" id="AEA27008.1"/>
    </source>
</evidence>
<keyword evidence="4" id="KW-1185">Reference proteome</keyword>
<evidence type="ECO:0000313" key="4">
    <source>
        <dbReference type="Proteomes" id="UP000007809"/>
    </source>
</evidence>
<dbReference type="InterPro" id="IPR002509">
    <property type="entry name" value="NODB_dom"/>
</dbReference>
<keyword evidence="1" id="KW-0732">Signal</keyword>
<dbReference type="AlphaFoldDB" id="F4CJY3"/>
<dbReference type="InterPro" id="IPR011330">
    <property type="entry name" value="Glyco_hydro/deAcase_b/a-brl"/>
</dbReference>
<dbReference type="STRING" id="675635.Psed_4864"/>
<dbReference type="InterPro" id="IPR050248">
    <property type="entry name" value="Polysacc_deacetylase_ArnD"/>
</dbReference>
<proteinExistence type="predicted"/>
<dbReference type="GO" id="GO:0016810">
    <property type="term" value="F:hydrolase activity, acting on carbon-nitrogen (but not peptide) bonds"/>
    <property type="evidence" value="ECO:0007669"/>
    <property type="project" value="InterPro"/>
</dbReference>